<sequence>MRIEQLLYIIEINQTGSISLAAEKLHVSQPNISQAIGSLEEELGVKLFNRSRIGAVPTEDGKLIITKAIEIMNKVEELRETANFQFNQLSGSLSIAAVPSLCLSVLPPTLAIFKDKYADVDLVMLELDYPQVLQEVLCGQVDIGLVSVSRDHECKYPQLIMEHLMDCRIMAYVSRKSPLSHKSSISIKELLEHPLLVSSDYLIKTFKKHGEPNILFKLGNSEATKRFITEGIAIGFYTETGMRKDPYVETGQIIALEITGEDFGVSFRTIRLKSRHLSQTCKEFTKELKASIATLL</sequence>
<dbReference type="InterPro" id="IPR036390">
    <property type="entry name" value="WH_DNA-bd_sf"/>
</dbReference>
<keyword evidence="3" id="KW-0238">DNA-binding</keyword>
<dbReference type="PANTHER" id="PTHR30126:SF39">
    <property type="entry name" value="HTH-TYPE TRANSCRIPTIONAL REGULATOR CYSL"/>
    <property type="match status" value="1"/>
</dbReference>
<proteinExistence type="inferred from homology"/>
<dbReference type="InterPro" id="IPR036388">
    <property type="entry name" value="WH-like_DNA-bd_sf"/>
</dbReference>
<dbReference type="InterPro" id="IPR000847">
    <property type="entry name" value="LysR_HTH_N"/>
</dbReference>
<keyword evidence="7" id="KW-1185">Reference proteome</keyword>
<evidence type="ECO:0000256" key="3">
    <source>
        <dbReference type="ARBA" id="ARBA00023125"/>
    </source>
</evidence>
<evidence type="ECO:0000313" key="6">
    <source>
        <dbReference type="EMBL" id="OCT15650.1"/>
    </source>
</evidence>
<name>A0A1C1A584_9BACL</name>
<organism evidence="6 7">
    <name type="scientific">Paenibacillus pectinilyticus</name>
    <dbReference type="NCBI Taxonomy" id="512399"/>
    <lineage>
        <taxon>Bacteria</taxon>
        <taxon>Bacillati</taxon>
        <taxon>Bacillota</taxon>
        <taxon>Bacilli</taxon>
        <taxon>Bacillales</taxon>
        <taxon>Paenibacillaceae</taxon>
        <taxon>Paenibacillus</taxon>
    </lineage>
</organism>
<dbReference type="FunFam" id="1.10.10.10:FF:000001">
    <property type="entry name" value="LysR family transcriptional regulator"/>
    <property type="match status" value="1"/>
</dbReference>
<dbReference type="InterPro" id="IPR005119">
    <property type="entry name" value="LysR_subst-bd"/>
</dbReference>
<gene>
    <name evidence="6" type="ORF">A8709_16440</name>
</gene>
<reference evidence="7" key="1">
    <citation type="submission" date="2016-05" db="EMBL/GenBank/DDBJ databases">
        <title>Paenibacillus oryzae. sp. nov., isolated from the rice root.</title>
        <authorList>
            <person name="Zhang J."/>
            <person name="Zhang X."/>
        </authorList>
    </citation>
    <scope>NUCLEOTIDE SEQUENCE [LARGE SCALE GENOMIC DNA]</scope>
    <source>
        <strain evidence="7">KCTC13222</strain>
    </source>
</reference>
<evidence type="ECO:0000256" key="2">
    <source>
        <dbReference type="ARBA" id="ARBA00023015"/>
    </source>
</evidence>
<feature type="domain" description="HTH lysR-type" evidence="5">
    <location>
        <begin position="1"/>
        <end position="58"/>
    </location>
</feature>
<dbReference type="Gene3D" id="3.40.190.290">
    <property type="match status" value="1"/>
</dbReference>
<dbReference type="GO" id="GO:0000976">
    <property type="term" value="F:transcription cis-regulatory region binding"/>
    <property type="evidence" value="ECO:0007669"/>
    <property type="project" value="TreeGrafter"/>
</dbReference>
<dbReference type="GO" id="GO:0003700">
    <property type="term" value="F:DNA-binding transcription factor activity"/>
    <property type="evidence" value="ECO:0007669"/>
    <property type="project" value="InterPro"/>
</dbReference>
<dbReference type="PANTHER" id="PTHR30126">
    <property type="entry name" value="HTH-TYPE TRANSCRIPTIONAL REGULATOR"/>
    <property type="match status" value="1"/>
</dbReference>
<comment type="caution">
    <text evidence="6">The sequence shown here is derived from an EMBL/GenBank/DDBJ whole genome shotgun (WGS) entry which is preliminary data.</text>
</comment>
<dbReference type="Pfam" id="PF03466">
    <property type="entry name" value="LysR_substrate"/>
    <property type="match status" value="1"/>
</dbReference>
<evidence type="ECO:0000256" key="4">
    <source>
        <dbReference type="ARBA" id="ARBA00023163"/>
    </source>
</evidence>
<evidence type="ECO:0000256" key="1">
    <source>
        <dbReference type="ARBA" id="ARBA00009437"/>
    </source>
</evidence>
<protein>
    <recommendedName>
        <fullName evidence="5">HTH lysR-type domain-containing protein</fullName>
    </recommendedName>
</protein>
<dbReference type="PROSITE" id="PS50931">
    <property type="entry name" value="HTH_LYSR"/>
    <property type="match status" value="1"/>
</dbReference>
<evidence type="ECO:0000259" key="5">
    <source>
        <dbReference type="PROSITE" id="PS50931"/>
    </source>
</evidence>
<dbReference type="Pfam" id="PF00126">
    <property type="entry name" value="HTH_1"/>
    <property type="match status" value="1"/>
</dbReference>
<keyword evidence="2" id="KW-0805">Transcription regulation</keyword>
<dbReference type="Proteomes" id="UP000093309">
    <property type="component" value="Unassembled WGS sequence"/>
</dbReference>
<dbReference type="SUPFAM" id="SSF46785">
    <property type="entry name" value="Winged helix' DNA-binding domain"/>
    <property type="match status" value="1"/>
</dbReference>
<dbReference type="Gene3D" id="1.10.10.10">
    <property type="entry name" value="Winged helix-like DNA-binding domain superfamily/Winged helix DNA-binding domain"/>
    <property type="match status" value="1"/>
</dbReference>
<dbReference type="STRING" id="512399.A8709_16440"/>
<dbReference type="AlphaFoldDB" id="A0A1C1A584"/>
<dbReference type="OrthoDB" id="9803735at2"/>
<accession>A0A1C1A584</accession>
<dbReference type="RefSeq" id="WP_065852560.1">
    <property type="nucleotide sequence ID" value="NZ_LYPC01000014.1"/>
</dbReference>
<dbReference type="CDD" id="cd05466">
    <property type="entry name" value="PBP2_LTTR_substrate"/>
    <property type="match status" value="1"/>
</dbReference>
<dbReference type="SUPFAM" id="SSF53850">
    <property type="entry name" value="Periplasmic binding protein-like II"/>
    <property type="match status" value="1"/>
</dbReference>
<comment type="similarity">
    <text evidence="1">Belongs to the LysR transcriptional regulatory family.</text>
</comment>
<dbReference type="PRINTS" id="PR00039">
    <property type="entry name" value="HTHLYSR"/>
</dbReference>
<evidence type="ECO:0000313" key="7">
    <source>
        <dbReference type="Proteomes" id="UP000093309"/>
    </source>
</evidence>
<keyword evidence="4" id="KW-0804">Transcription</keyword>
<dbReference type="EMBL" id="LYPC01000014">
    <property type="protein sequence ID" value="OCT15650.1"/>
    <property type="molecule type" value="Genomic_DNA"/>
</dbReference>